<dbReference type="AlphaFoldDB" id="A0A0A9DMU7"/>
<dbReference type="EMBL" id="GBRH01209887">
    <property type="protein sequence ID" value="JAD88008.1"/>
    <property type="molecule type" value="Transcribed_RNA"/>
</dbReference>
<accession>A0A0A9DMU7</accession>
<name>A0A0A9DMU7_ARUDO</name>
<sequence length="39" mass="4623">MTENFGNTMQSYGGLWKLRITSVFRMVRRKTISFYGAQF</sequence>
<reference evidence="1" key="1">
    <citation type="submission" date="2014-09" db="EMBL/GenBank/DDBJ databases">
        <authorList>
            <person name="Magalhaes I.L.F."/>
            <person name="Oliveira U."/>
            <person name="Santos F.R."/>
            <person name="Vidigal T.H.D.A."/>
            <person name="Brescovit A.D."/>
            <person name="Santos A.J."/>
        </authorList>
    </citation>
    <scope>NUCLEOTIDE SEQUENCE</scope>
    <source>
        <tissue evidence="1">Shoot tissue taken approximately 20 cm above the soil surface</tissue>
    </source>
</reference>
<evidence type="ECO:0000313" key="1">
    <source>
        <dbReference type="EMBL" id="JAD88008.1"/>
    </source>
</evidence>
<reference evidence="1" key="2">
    <citation type="journal article" date="2015" name="Data Brief">
        <title>Shoot transcriptome of the giant reed, Arundo donax.</title>
        <authorList>
            <person name="Barrero R.A."/>
            <person name="Guerrero F.D."/>
            <person name="Moolhuijzen P."/>
            <person name="Goolsby J.A."/>
            <person name="Tidwell J."/>
            <person name="Bellgard S.E."/>
            <person name="Bellgard M.I."/>
        </authorList>
    </citation>
    <scope>NUCLEOTIDE SEQUENCE</scope>
    <source>
        <tissue evidence="1">Shoot tissue taken approximately 20 cm above the soil surface</tissue>
    </source>
</reference>
<proteinExistence type="predicted"/>
<protein>
    <submittedName>
        <fullName evidence="1">Uncharacterized protein</fullName>
    </submittedName>
</protein>
<organism evidence="1">
    <name type="scientific">Arundo donax</name>
    <name type="common">Giant reed</name>
    <name type="synonym">Donax arundinaceus</name>
    <dbReference type="NCBI Taxonomy" id="35708"/>
    <lineage>
        <taxon>Eukaryota</taxon>
        <taxon>Viridiplantae</taxon>
        <taxon>Streptophyta</taxon>
        <taxon>Embryophyta</taxon>
        <taxon>Tracheophyta</taxon>
        <taxon>Spermatophyta</taxon>
        <taxon>Magnoliopsida</taxon>
        <taxon>Liliopsida</taxon>
        <taxon>Poales</taxon>
        <taxon>Poaceae</taxon>
        <taxon>PACMAD clade</taxon>
        <taxon>Arundinoideae</taxon>
        <taxon>Arundineae</taxon>
        <taxon>Arundo</taxon>
    </lineage>
</organism>